<dbReference type="GO" id="GO:0006310">
    <property type="term" value="P:DNA recombination"/>
    <property type="evidence" value="ECO:0007669"/>
    <property type="project" value="UniProtKB-KW"/>
</dbReference>
<keyword evidence="4" id="KW-0233">DNA recombination</keyword>
<protein>
    <submittedName>
        <fullName evidence="8">Phage integrase family protein</fullName>
    </submittedName>
</protein>
<dbReference type="PANTHER" id="PTHR30629">
    <property type="entry name" value="PROPHAGE INTEGRASE"/>
    <property type="match status" value="1"/>
</dbReference>
<dbReference type="PROSITE" id="PS51898">
    <property type="entry name" value="TYR_RECOMBINASE"/>
    <property type="match status" value="1"/>
</dbReference>
<dbReference type="Gene3D" id="3.30.160.390">
    <property type="entry name" value="Integrase, DNA-binding domain"/>
    <property type="match status" value="1"/>
</dbReference>
<evidence type="ECO:0000256" key="2">
    <source>
        <dbReference type="ARBA" id="ARBA00022908"/>
    </source>
</evidence>
<gene>
    <name evidence="8" type="ORF">LO55_5001</name>
</gene>
<dbReference type="PANTHER" id="PTHR30629:SF2">
    <property type="entry name" value="PROPHAGE INTEGRASE INTS-RELATED"/>
    <property type="match status" value="1"/>
</dbReference>
<sequence length="370" mass="41369">MLAAKARELTLGNYPDLSLSAARKMAAERRVEIDKGNDPAAQKRQEKLAARTAWTVRELASDYIEKVLEAGHLAEGTVYYRKQDLNNVIVPALGVDEVRATSPEAIVDMLERSGKTWTVQNRILTTVTQLFDHAIGRKLIRVNPAAGIKLTALLGPRPPIRRRIMLSEADLRKLLAGVEDIGVENALAFRIMLATCVRTVELVKARWEHVDFDNGTWLVPDESVKTRTGFLVPLTPTVLGWFRKLHALAEGSEWVLPARRADRVGKPVGRTTLWAAIERAFNRGDIDIQRFTPHDTRSTAKGHMRNMGVSREISEIALNHALKGMDAIYDVREEIPERRSALELWANFLVACESGQPWNVVPIRGQIKAA</sequence>
<dbReference type="InterPro" id="IPR044068">
    <property type="entry name" value="CB"/>
</dbReference>
<dbReference type="GO" id="GO:0003677">
    <property type="term" value="F:DNA binding"/>
    <property type="evidence" value="ECO:0007669"/>
    <property type="project" value="UniProtKB-UniRule"/>
</dbReference>
<dbReference type="CDD" id="cd00801">
    <property type="entry name" value="INT_P4_C"/>
    <property type="match status" value="1"/>
</dbReference>
<dbReference type="PROSITE" id="PS51900">
    <property type="entry name" value="CB"/>
    <property type="match status" value="1"/>
</dbReference>
<dbReference type="Pfam" id="PF00589">
    <property type="entry name" value="Phage_integrase"/>
    <property type="match status" value="1"/>
</dbReference>
<reference evidence="8 9" key="1">
    <citation type="submission" date="2014-10" db="EMBL/GenBank/DDBJ databases">
        <authorList>
            <person name="Seo M.-J."/>
            <person name="Seok Y.J."/>
            <person name="Cha I.-T."/>
        </authorList>
    </citation>
    <scope>NUCLEOTIDE SEQUENCE [LARGE SCALE GENOMIC DNA]</scope>
    <source>
        <strain evidence="8 9">NEU</strain>
    </source>
</reference>
<comment type="caution">
    <text evidence="8">The sequence shown here is derived from an EMBL/GenBank/DDBJ whole genome shotgun (WGS) entry which is preliminary data.</text>
</comment>
<dbReference type="AlphaFoldDB" id="A0A1S2NB24"/>
<dbReference type="InterPro" id="IPR002104">
    <property type="entry name" value="Integrase_catalytic"/>
</dbReference>
<dbReference type="Gene3D" id="1.10.443.10">
    <property type="entry name" value="Intergrase catalytic core"/>
    <property type="match status" value="1"/>
</dbReference>
<dbReference type="Gene3D" id="1.10.150.130">
    <property type="match status" value="1"/>
</dbReference>
<name>A0A1S2NB24_9BURK</name>
<dbReference type="InterPro" id="IPR010998">
    <property type="entry name" value="Integrase_recombinase_N"/>
</dbReference>
<evidence type="ECO:0000313" key="9">
    <source>
        <dbReference type="Proteomes" id="UP000180246"/>
    </source>
</evidence>
<evidence type="ECO:0000256" key="1">
    <source>
        <dbReference type="ARBA" id="ARBA00008857"/>
    </source>
</evidence>
<dbReference type="Proteomes" id="UP000180246">
    <property type="component" value="Unassembled WGS sequence"/>
</dbReference>
<keyword evidence="3 5" id="KW-0238">DNA-binding</keyword>
<feature type="domain" description="Tyr recombinase" evidence="6">
    <location>
        <begin position="161"/>
        <end position="343"/>
    </location>
</feature>
<dbReference type="Pfam" id="PF13356">
    <property type="entry name" value="Arm-DNA-bind_3"/>
    <property type="match status" value="1"/>
</dbReference>
<dbReference type="InterPro" id="IPR013762">
    <property type="entry name" value="Integrase-like_cat_sf"/>
</dbReference>
<dbReference type="InterPro" id="IPR050808">
    <property type="entry name" value="Phage_Integrase"/>
</dbReference>
<feature type="domain" description="Core-binding (CB)" evidence="7">
    <location>
        <begin position="54"/>
        <end position="135"/>
    </location>
</feature>
<dbReference type="SUPFAM" id="SSF56349">
    <property type="entry name" value="DNA breaking-rejoining enzymes"/>
    <property type="match status" value="1"/>
</dbReference>
<dbReference type="EMBL" id="JRYB01000001">
    <property type="protein sequence ID" value="OIJ42199.1"/>
    <property type="molecule type" value="Genomic_DNA"/>
</dbReference>
<organism evidence="8 9">
    <name type="scientific">Massilia timonae</name>
    <dbReference type="NCBI Taxonomy" id="47229"/>
    <lineage>
        <taxon>Bacteria</taxon>
        <taxon>Pseudomonadati</taxon>
        <taxon>Pseudomonadota</taxon>
        <taxon>Betaproteobacteria</taxon>
        <taxon>Burkholderiales</taxon>
        <taxon>Oxalobacteraceae</taxon>
        <taxon>Telluria group</taxon>
        <taxon>Massilia</taxon>
    </lineage>
</organism>
<dbReference type="InterPro" id="IPR025166">
    <property type="entry name" value="Integrase_DNA_bind_dom"/>
</dbReference>
<dbReference type="InterPro" id="IPR011010">
    <property type="entry name" value="DNA_brk_join_enz"/>
</dbReference>
<evidence type="ECO:0000256" key="3">
    <source>
        <dbReference type="ARBA" id="ARBA00023125"/>
    </source>
</evidence>
<dbReference type="InterPro" id="IPR038488">
    <property type="entry name" value="Integrase_DNA-bd_sf"/>
</dbReference>
<keyword evidence="2" id="KW-0229">DNA integration</keyword>
<evidence type="ECO:0000259" key="7">
    <source>
        <dbReference type="PROSITE" id="PS51900"/>
    </source>
</evidence>
<dbReference type="GO" id="GO:0015074">
    <property type="term" value="P:DNA integration"/>
    <property type="evidence" value="ECO:0007669"/>
    <property type="project" value="UniProtKB-KW"/>
</dbReference>
<accession>A0A1S2NB24</accession>
<proteinExistence type="inferred from homology"/>
<evidence type="ECO:0000256" key="5">
    <source>
        <dbReference type="PROSITE-ProRule" id="PRU01248"/>
    </source>
</evidence>
<evidence type="ECO:0000313" key="8">
    <source>
        <dbReference type="EMBL" id="OIJ42199.1"/>
    </source>
</evidence>
<evidence type="ECO:0000259" key="6">
    <source>
        <dbReference type="PROSITE" id="PS51898"/>
    </source>
</evidence>
<evidence type="ECO:0000256" key="4">
    <source>
        <dbReference type="ARBA" id="ARBA00023172"/>
    </source>
</evidence>
<comment type="similarity">
    <text evidence="1">Belongs to the 'phage' integrase family.</text>
</comment>